<dbReference type="Pfam" id="PF06201">
    <property type="entry name" value="PITH"/>
    <property type="match status" value="1"/>
</dbReference>
<dbReference type="SUPFAM" id="SSF49785">
    <property type="entry name" value="Galactose-binding domain-like"/>
    <property type="match status" value="1"/>
</dbReference>
<gene>
    <name evidence="2" type="ORF">BOVATA_013970</name>
</gene>
<dbReference type="EMBL" id="BDSA01000001">
    <property type="protein sequence ID" value="GBE59904.1"/>
    <property type="molecule type" value="Genomic_DNA"/>
</dbReference>
<dbReference type="AlphaFoldDB" id="A0A2H6KA79"/>
<evidence type="ECO:0000259" key="1">
    <source>
        <dbReference type="PROSITE" id="PS51532"/>
    </source>
</evidence>
<sequence>MKMLWHKEMSRLFKKGYASGCEPVNLAIVGRCVDYATSAALNSLDGFGQLTEVLVSTAPTTPPMVSDVDEQFILNVFFLDPVSITSIQLCCDGPPDDVEASKPKTVRMVEDVLCT</sequence>
<dbReference type="GO" id="GO:0005737">
    <property type="term" value="C:cytoplasm"/>
    <property type="evidence" value="ECO:0007669"/>
    <property type="project" value="UniProtKB-ARBA"/>
</dbReference>
<feature type="domain" description="PITH" evidence="1">
    <location>
        <begin position="18"/>
        <end position="115"/>
    </location>
</feature>
<accession>A0A2H6KA79</accession>
<dbReference type="InterPro" id="IPR037047">
    <property type="entry name" value="PITH_dom_sf"/>
</dbReference>
<dbReference type="InterPro" id="IPR010400">
    <property type="entry name" value="PITH_dom"/>
</dbReference>
<comment type="caution">
    <text evidence="2">The sequence shown here is derived from an EMBL/GenBank/DDBJ whole genome shotgun (WGS) entry which is preliminary data.</text>
</comment>
<dbReference type="OrthoDB" id="366079at2759"/>
<dbReference type="Proteomes" id="UP000236319">
    <property type="component" value="Unassembled WGS sequence"/>
</dbReference>
<organism evidence="2 3">
    <name type="scientific">Babesia ovata</name>
    <dbReference type="NCBI Taxonomy" id="189622"/>
    <lineage>
        <taxon>Eukaryota</taxon>
        <taxon>Sar</taxon>
        <taxon>Alveolata</taxon>
        <taxon>Apicomplexa</taxon>
        <taxon>Aconoidasida</taxon>
        <taxon>Piroplasmida</taxon>
        <taxon>Babesiidae</taxon>
        <taxon>Babesia</taxon>
    </lineage>
</organism>
<dbReference type="VEuPathDB" id="PiroplasmaDB:BOVATA_013970"/>
<evidence type="ECO:0000313" key="2">
    <source>
        <dbReference type="EMBL" id="GBE59904.1"/>
    </source>
</evidence>
<keyword evidence="3" id="KW-1185">Reference proteome</keyword>
<reference evidence="2 3" key="1">
    <citation type="journal article" date="2017" name="BMC Genomics">
        <title>Whole-genome assembly of Babesia ovata and comparative genomics between closely related pathogens.</title>
        <authorList>
            <person name="Yamagishi J."/>
            <person name="Asada M."/>
            <person name="Hakimi H."/>
            <person name="Tanaka T.Q."/>
            <person name="Sugimoto C."/>
            <person name="Kawazu S."/>
        </authorList>
    </citation>
    <scope>NUCLEOTIDE SEQUENCE [LARGE SCALE GENOMIC DNA]</scope>
    <source>
        <strain evidence="2 3">Miyake</strain>
    </source>
</reference>
<dbReference type="Gene3D" id="2.60.120.470">
    <property type="entry name" value="PITH domain"/>
    <property type="match status" value="1"/>
</dbReference>
<proteinExistence type="predicted"/>
<dbReference type="RefSeq" id="XP_028866147.1">
    <property type="nucleotide sequence ID" value="XM_029010314.1"/>
</dbReference>
<name>A0A2H6KA79_9APIC</name>
<protein>
    <submittedName>
        <fullName evidence="2">PITH domain-containing protein, putative</fullName>
    </submittedName>
</protein>
<dbReference type="GeneID" id="39873674"/>
<evidence type="ECO:0000313" key="3">
    <source>
        <dbReference type="Proteomes" id="UP000236319"/>
    </source>
</evidence>
<dbReference type="PROSITE" id="PS51532">
    <property type="entry name" value="PITH"/>
    <property type="match status" value="1"/>
</dbReference>
<dbReference type="InterPro" id="IPR008979">
    <property type="entry name" value="Galactose-bd-like_sf"/>
</dbReference>